<dbReference type="Proteomes" id="UP000559626">
    <property type="component" value="Unassembled WGS sequence"/>
</dbReference>
<evidence type="ECO:0000256" key="1">
    <source>
        <dbReference type="SAM" id="SignalP"/>
    </source>
</evidence>
<protein>
    <submittedName>
        <fullName evidence="3">T9SS type A sorting domain-containing protein</fullName>
    </submittedName>
</protein>
<keyword evidence="1" id="KW-0732">Signal</keyword>
<organism evidence="3 4">
    <name type="scientific">Hymenobacter polaris</name>
    <dbReference type="NCBI Taxonomy" id="2682546"/>
    <lineage>
        <taxon>Bacteria</taxon>
        <taxon>Pseudomonadati</taxon>
        <taxon>Bacteroidota</taxon>
        <taxon>Cytophagia</taxon>
        <taxon>Cytophagales</taxon>
        <taxon>Hymenobacteraceae</taxon>
        <taxon>Hymenobacter</taxon>
    </lineage>
</organism>
<evidence type="ECO:0000313" key="4">
    <source>
        <dbReference type="Proteomes" id="UP000559626"/>
    </source>
</evidence>
<proteinExistence type="predicted"/>
<dbReference type="AlphaFoldDB" id="A0A7Y0ABI4"/>
<evidence type="ECO:0000313" key="3">
    <source>
        <dbReference type="EMBL" id="NML64344.1"/>
    </source>
</evidence>
<dbReference type="SUPFAM" id="SSF75011">
    <property type="entry name" value="3-carboxy-cis,cis-mucoante lactonizing enzyme"/>
    <property type="match status" value="1"/>
</dbReference>
<sequence>MRLRYLLFPLLLAGGLNARAQALLQKLGSISLPTIGTALAVDGTTAYVLTASAGESQLLTYDVSTPASPRQLSRLALPTANTPPLPFRYAVVSNHTLYVSSYPTSYTTPHSESTLALNVQNPSAPALIGHVLSVGGDETHLAASGDYLYTVSDNGLILRVYNRTGPIYSSYLSEVKNINLPYSLSGILSLCASGNTLYVQYGNGVFATVDITNPAAPVSSSATRVGTISAASGALAVGLAQPQYVGSVPSNTLRIYSLATLLQPALIRELPGSYGTRVALQGQFAYTVGETSPYIPAVASSREPLRAYYLPASGGAPIVATDPASQGANALVAANNLVYAVTDTDVSIYAFPATALATRAATATANLPLYPNPARGQVHLPQLAPGSPVSIFDVTGRCCLQAAVPAQGHLDISSLSAGLYHVRAGGTSSKLVVE</sequence>
<dbReference type="NCBIfam" id="TIGR04183">
    <property type="entry name" value="Por_Secre_tail"/>
    <property type="match status" value="1"/>
</dbReference>
<name>A0A7Y0ABI4_9BACT</name>
<dbReference type="InterPro" id="IPR013211">
    <property type="entry name" value="LVIVD"/>
</dbReference>
<gene>
    <name evidence="3" type="ORF">HHL22_03915</name>
</gene>
<evidence type="ECO:0000259" key="2">
    <source>
        <dbReference type="Pfam" id="PF18962"/>
    </source>
</evidence>
<feature type="domain" description="Secretion system C-terminal sorting" evidence="2">
    <location>
        <begin position="369"/>
        <end position="430"/>
    </location>
</feature>
<dbReference type="Pfam" id="PF08309">
    <property type="entry name" value="LVIVD"/>
    <property type="match status" value="2"/>
</dbReference>
<feature type="chain" id="PRO_5030883474" evidence="1">
    <location>
        <begin position="21"/>
        <end position="434"/>
    </location>
</feature>
<dbReference type="Pfam" id="PF18962">
    <property type="entry name" value="Por_Secre_tail"/>
    <property type="match status" value="1"/>
</dbReference>
<reference evidence="3 4" key="1">
    <citation type="submission" date="2020-04" db="EMBL/GenBank/DDBJ databases">
        <title>Hymenobacter polaris sp. nov., isolated from Arctic soil.</title>
        <authorList>
            <person name="Dahal R.H."/>
        </authorList>
    </citation>
    <scope>NUCLEOTIDE SEQUENCE [LARGE SCALE GENOMIC DNA]</scope>
    <source>
        <strain evidence="3 4">RP-2-7</strain>
    </source>
</reference>
<dbReference type="InterPro" id="IPR026444">
    <property type="entry name" value="Secre_tail"/>
</dbReference>
<accession>A0A7Y0ABI4</accession>
<dbReference type="EMBL" id="JABBGH010000001">
    <property type="protein sequence ID" value="NML64344.1"/>
    <property type="molecule type" value="Genomic_DNA"/>
</dbReference>
<keyword evidence="4" id="KW-1185">Reference proteome</keyword>
<feature type="signal peptide" evidence="1">
    <location>
        <begin position="1"/>
        <end position="20"/>
    </location>
</feature>
<dbReference type="RefSeq" id="WP_169529650.1">
    <property type="nucleotide sequence ID" value="NZ_JABBGH010000001.1"/>
</dbReference>
<comment type="caution">
    <text evidence="3">The sequence shown here is derived from an EMBL/GenBank/DDBJ whole genome shotgun (WGS) entry which is preliminary data.</text>
</comment>